<gene>
    <name evidence="3" type="ORF">V5O48_013671</name>
</gene>
<dbReference type="InterPro" id="IPR011333">
    <property type="entry name" value="SKP1/BTB/POZ_sf"/>
</dbReference>
<keyword evidence="4" id="KW-1185">Reference proteome</keyword>
<dbReference type="Gene3D" id="3.30.710.10">
    <property type="entry name" value="Potassium Channel Kv1.1, Chain A"/>
    <property type="match status" value="1"/>
</dbReference>
<name>A0ABR3EZG5_9AGAR</name>
<proteinExistence type="predicted"/>
<feature type="region of interest" description="Disordered" evidence="1">
    <location>
        <begin position="1"/>
        <end position="39"/>
    </location>
</feature>
<evidence type="ECO:0000259" key="2">
    <source>
        <dbReference type="PROSITE" id="PS50097"/>
    </source>
</evidence>
<reference evidence="3 4" key="1">
    <citation type="submission" date="2024-02" db="EMBL/GenBank/DDBJ databases">
        <title>A draft genome for the cacao thread blight pathogen Marasmius crinis-equi.</title>
        <authorList>
            <person name="Cohen S.P."/>
            <person name="Baruah I.K."/>
            <person name="Amoako-Attah I."/>
            <person name="Bukari Y."/>
            <person name="Meinhardt L.W."/>
            <person name="Bailey B.A."/>
        </authorList>
    </citation>
    <scope>NUCLEOTIDE SEQUENCE [LARGE SCALE GENOMIC DNA]</scope>
    <source>
        <strain evidence="3 4">GH-76</strain>
    </source>
</reference>
<dbReference type="SUPFAM" id="SSF54695">
    <property type="entry name" value="POZ domain"/>
    <property type="match status" value="1"/>
</dbReference>
<feature type="domain" description="BTB" evidence="2">
    <location>
        <begin position="49"/>
        <end position="133"/>
    </location>
</feature>
<comment type="caution">
    <text evidence="3">The sequence shown here is derived from an EMBL/GenBank/DDBJ whole genome shotgun (WGS) entry which is preliminary data.</text>
</comment>
<feature type="compositionally biased region" description="Polar residues" evidence="1">
    <location>
        <begin position="1"/>
        <end position="25"/>
    </location>
</feature>
<evidence type="ECO:0000256" key="1">
    <source>
        <dbReference type="SAM" id="MobiDB-lite"/>
    </source>
</evidence>
<evidence type="ECO:0000313" key="4">
    <source>
        <dbReference type="Proteomes" id="UP001465976"/>
    </source>
</evidence>
<evidence type="ECO:0000313" key="3">
    <source>
        <dbReference type="EMBL" id="KAL0568323.1"/>
    </source>
</evidence>
<accession>A0ABR3EZG5</accession>
<dbReference type="EMBL" id="JBAHYK010001365">
    <property type="protein sequence ID" value="KAL0568323.1"/>
    <property type="molecule type" value="Genomic_DNA"/>
</dbReference>
<dbReference type="Pfam" id="PF00651">
    <property type="entry name" value="BTB"/>
    <property type="match status" value="1"/>
</dbReference>
<dbReference type="InterPro" id="IPR000210">
    <property type="entry name" value="BTB/POZ_dom"/>
</dbReference>
<organism evidence="3 4">
    <name type="scientific">Marasmius crinis-equi</name>
    <dbReference type="NCBI Taxonomy" id="585013"/>
    <lineage>
        <taxon>Eukaryota</taxon>
        <taxon>Fungi</taxon>
        <taxon>Dikarya</taxon>
        <taxon>Basidiomycota</taxon>
        <taxon>Agaricomycotina</taxon>
        <taxon>Agaricomycetes</taxon>
        <taxon>Agaricomycetidae</taxon>
        <taxon>Agaricales</taxon>
        <taxon>Marasmiineae</taxon>
        <taxon>Marasmiaceae</taxon>
        <taxon>Marasmius</taxon>
    </lineage>
</organism>
<protein>
    <recommendedName>
        <fullName evidence="2">BTB domain-containing protein</fullName>
    </recommendedName>
</protein>
<dbReference type="Proteomes" id="UP001465976">
    <property type="component" value="Unassembled WGS sequence"/>
</dbReference>
<sequence length="371" mass="41896">MEAKTDNPNLFTPSNRHTQPNTVESGSHPKAPDVQPSPVDVQPFNTFRGDATILTADNVIFIVQKVCLTLISTYFDALFARTPGMFWDQERQKTVSAPLTGAGVLPIFQIEEDRETFRRVLSYVYPGLYRILPKHHAQAVRVCKALVRYCMEDTQAFDRTLSRLLSASQRNEEKITSFAFFYRLKETAQNFDIRKKDLITRLLKVRFSVLATTHSPEMDETPPMPVAALTQLLKYHQSINDAISTHVPAFRERPTGSPKFKYLCPTVHPRAKVAITCDDLAQVFHYLRFSDDVLRTCLYLMVSSSESIERASENPGCPVSCSHCKTTGCRGLIDFARQLMKSEVAKATQDVSSTFDCHSGDLGSLNLFYLH</sequence>
<dbReference type="PROSITE" id="PS50097">
    <property type="entry name" value="BTB"/>
    <property type="match status" value="1"/>
</dbReference>